<dbReference type="Pfam" id="PF00694">
    <property type="entry name" value="Aconitase_C"/>
    <property type="match status" value="1"/>
</dbReference>
<dbReference type="InterPro" id="IPR033940">
    <property type="entry name" value="IPMI_Swivel"/>
</dbReference>
<evidence type="ECO:0000313" key="9">
    <source>
        <dbReference type="EMBL" id="TBH78784.1"/>
    </source>
</evidence>
<comment type="catalytic activity">
    <reaction evidence="1 7">
        <text>(2R,3S)-3-isopropylmalate = (2S)-2-isopropylmalate</text>
        <dbReference type="Rhea" id="RHEA:32287"/>
        <dbReference type="ChEBI" id="CHEBI:1178"/>
        <dbReference type="ChEBI" id="CHEBI:35121"/>
        <dbReference type="EC" id="4.2.1.33"/>
    </reaction>
</comment>
<feature type="domain" description="Aconitase A/isopropylmalate dehydratase small subunit swivel" evidence="8">
    <location>
        <begin position="51"/>
        <end position="105"/>
    </location>
</feature>
<comment type="similarity">
    <text evidence="4 7">Belongs to the LeuD family. LeuD type 2 subfamily.</text>
</comment>
<evidence type="ECO:0000313" key="10">
    <source>
        <dbReference type="Proteomes" id="UP000292919"/>
    </source>
</evidence>
<keyword evidence="7" id="KW-0432">Leucine biosynthesis</keyword>
<dbReference type="InterPro" id="IPR000573">
    <property type="entry name" value="AconitaseA/IPMdHydase_ssu_swvl"/>
</dbReference>
<comment type="function">
    <text evidence="2 7">Catalyzes the isomerization between 2-isopropylmalate and 3-isopropylmalate, via the formation of 2-isopropylmaleate.</text>
</comment>
<reference evidence="9 10" key="1">
    <citation type="submission" date="2018-12" db="EMBL/GenBank/DDBJ databases">
        <title>First genome draft of Desulfovibrio legallis sp. nov.</title>
        <authorList>
            <person name="Ben Dhia O."/>
            <person name="Najjari A."/>
            <person name="Ferjani R."/>
            <person name="Fhoula I."/>
            <person name="Fardeau M.-L."/>
            <person name="Boudabbous A."/>
            <person name="Ouzari H.I."/>
        </authorList>
    </citation>
    <scope>NUCLEOTIDE SEQUENCE [LARGE SCALE GENOMIC DNA]</scope>
    <source>
        <strain evidence="9 10">H1T</strain>
    </source>
</reference>
<proteinExistence type="inferred from homology"/>
<keyword evidence="10" id="KW-1185">Reference proteome</keyword>
<organism evidence="9 10">
    <name type="scientific">Desulfovibrio legallii</name>
    <dbReference type="NCBI Taxonomy" id="571438"/>
    <lineage>
        <taxon>Bacteria</taxon>
        <taxon>Pseudomonadati</taxon>
        <taxon>Thermodesulfobacteriota</taxon>
        <taxon>Desulfovibrionia</taxon>
        <taxon>Desulfovibrionales</taxon>
        <taxon>Desulfovibrionaceae</taxon>
        <taxon>Desulfovibrio</taxon>
    </lineage>
</organism>
<evidence type="ECO:0000256" key="6">
    <source>
        <dbReference type="ARBA" id="ARBA00023239"/>
    </source>
</evidence>
<dbReference type="InterPro" id="IPR015928">
    <property type="entry name" value="Aconitase/3IPM_dehydase_swvl"/>
</dbReference>
<keyword evidence="7" id="KW-0100">Branched-chain amino acid biosynthesis</keyword>
<dbReference type="Gene3D" id="3.20.19.10">
    <property type="entry name" value="Aconitase, domain 4"/>
    <property type="match status" value="1"/>
</dbReference>
<keyword evidence="7" id="KW-0028">Amino-acid biosynthesis</keyword>
<accession>A0A6H3F6Z2</accession>
<comment type="pathway">
    <text evidence="3 7">Amino-acid biosynthesis; L-leucine biosynthesis; L-leucine from 3-methyl-2-oxobutanoate: step 2/4.</text>
</comment>
<dbReference type="PANTHER" id="PTHR43345:SF2">
    <property type="entry name" value="3-ISOPROPYLMALATE DEHYDRATASE SMALL SUBUNIT 1"/>
    <property type="match status" value="1"/>
</dbReference>
<dbReference type="GO" id="GO:0009098">
    <property type="term" value="P:L-leucine biosynthetic process"/>
    <property type="evidence" value="ECO:0007669"/>
    <property type="project" value="UniProtKB-UniRule"/>
</dbReference>
<dbReference type="PANTHER" id="PTHR43345">
    <property type="entry name" value="3-ISOPROPYLMALATE DEHYDRATASE SMALL SUBUNIT 2-RELATED-RELATED"/>
    <property type="match status" value="1"/>
</dbReference>
<dbReference type="NCBIfam" id="TIGR02087">
    <property type="entry name" value="LEUD_arch"/>
    <property type="match status" value="1"/>
</dbReference>
<name>A0A6H3F6Z2_9BACT</name>
<evidence type="ECO:0000256" key="5">
    <source>
        <dbReference type="ARBA" id="ARBA00011271"/>
    </source>
</evidence>
<evidence type="ECO:0000256" key="7">
    <source>
        <dbReference type="HAMAP-Rule" id="MF_01032"/>
    </source>
</evidence>
<dbReference type="InterPro" id="IPR011827">
    <property type="entry name" value="LeuD_type2/HacB/DmdB"/>
</dbReference>
<dbReference type="Proteomes" id="UP000292919">
    <property type="component" value="Unassembled WGS sequence"/>
</dbReference>
<protein>
    <recommendedName>
        <fullName evidence="7">3-isopropylmalate dehydratase small subunit</fullName>
        <ecNumber evidence="7">4.2.1.33</ecNumber>
    </recommendedName>
    <alternativeName>
        <fullName evidence="7">Alpha-IPM isomerase</fullName>
        <shortName evidence="7">IPMI</shortName>
    </alternativeName>
    <alternativeName>
        <fullName evidence="7">Isopropylmalate isomerase</fullName>
    </alternativeName>
</protein>
<dbReference type="SUPFAM" id="SSF52016">
    <property type="entry name" value="LeuD/IlvD-like"/>
    <property type="match status" value="1"/>
</dbReference>
<evidence type="ECO:0000256" key="1">
    <source>
        <dbReference type="ARBA" id="ARBA00000491"/>
    </source>
</evidence>
<gene>
    <name evidence="7" type="primary">leuD</name>
    <name evidence="9" type="ORF">EB812_10175</name>
</gene>
<keyword evidence="6 7" id="KW-0456">Lyase</keyword>
<sequence>MQYKGTAHKVGEHIDTDAIIPARFLVTTDARKLGANCMAGLEPDWVKRVAPGDILVAGRNFGCGSSREHAPIAILGAGMPVVVGHSFARIFYRNAFNMGLLLLEVGDEVDKINDGDSLEIDAATGRIRDLTNGAEIICPPLPKSMSDILSKGGLVGYVKERLARQAQEQ</sequence>
<dbReference type="RefSeq" id="WP_118229531.1">
    <property type="nucleotide sequence ID" value="NZ_JAQDZC010000013.1"/>
</dbReference>
<evidence type="ECO:0000256" key="4">
    <source>
        <dbReference type="ARBA" id="ARBA00009869"/>
    </source>
</evidence>
<evidence type="ECO:0000259" key="8">
    <source>
        <dbReference type="Pfam" id="PF00694"/>
    </source>
</evidence>
<dbReference type="HAMAP" id="MF_01032">
    <property type="entry name" value="LeuD_type2"/>
    <property type="match status" value="1"/>
</dbReference>
<dbReference type="UniPathway" id="UPA00048">
    <property type="reaction ID" value="UER00071"/>
</dbReference>
<dbReference type="CDD" id="cd01577">
    <property type="entry name" value="IPMI_Swivel"/>
    <property type="match status" value="1"/>
</dbReference>
<dbReference type="AlphaFoldDB" id="A0A6H3F6Z2"/>
<dbReference type="InterPro" id="IPR050075">
    <property type="entry name" value="LeuD"/>
</dbReference>
<dbReference type="GO" id="GO:0003861">
    <property type="term" value="F:3-isopropylmalate dehydratase activity"/>
    <property type="evidence" value="ECO:0007669"/>
    <property type="project" value="UniProtKB-UniRule"/>
</dbReference>
<comment type="subunit">
    <text evidence="5 7">Heterodimer of LeuC and LeuD.</text>
</comment>
<dbReference type="EC" id="4.2.1.33" evidence="7"/>
<evidence type="ECO:0000256" key="2">
    <source>
        <dbReference type="ARBA" id="ARBA00002695"/>
    </source>
</evidence>
<evidence type="ECO:0000256" key="3">
    <source>
        <dbReference type="ARBA" id="ARBA00004729"/>
    </source>
</evidence>
<comment type="caution">
    <text evidence="9">The sequence shown here is derived from an EMBL/GenBank/DDBJ whole genome shotgun (WGS) entry which is preliminary data.</text>
</comment>
<dbReference type="EMBL" id="SIXC01000013">
    <property type="protein sequence ID" value="TBH78784.1"/>
    <property type="molecule type" value="Genomic_DNA"/>
</dbReference>